<keyword evidence="7 8" id="KW-0456">Lyase</keyword>
<feature type="binding site" evidence="8">
    <location>
        <begin position="100"/>
        <end position="101"/>
    </location>
    <ligand>
        <name>substrate</name>
    </ligand>
</feature>
<comment type="subunit">
    <text evidence="4 8">Homododecamer.</text>
</comment>
<feature type="active site" description="Proton acceptor" evidence="8">
    <location>
        <position position="22"/>
    </location>
</feature>
<evidence type="ECO:0000256" key="3">
    <source>
        <dbReference type="ARBA" id="ARBA00011037"/>
    </source>
</evidence>
<keyword evidence="8" id="KW-0028">Amino-acid biosynthesis</keyword>
<keyword evidence="6 8" id="KW-0057">Aromatic amino acid biosynthesis</keyword>
<comment type="function">
    <text evidence="8">Catalyzes a trans-dehydration via an enolate intermediate.</text>
</comment>
<dbReference type="Gene3D" id="3.40.50.9100">
    <property type="entry name" value="Dehydroquinase, class II"/>
    <property type="match status" value="1"/>
</dbReference>
<evidence type="ECO:0000313" key="9">
    <source>
        <dbReference type="EMBL" id="MEJ5944674.1"/>
    </source>
</evidence>
<feature type="binding site" evidence="8">
    <location>
        <position position="73"/>
    </location>
    <ligand>
        <name>substrate</name>
    </ligand>
</feature>
<evidence type="ECO:0000256" key="5">
    <source>
        <dbReference type="ARBA" id="ARBA00012060"/>
    </source>
</evidence>
<dbReference type="GO" id="GO:0003855">
    <property type="term" value="F:3-dehydroquinate dehydratase activity"/>
    <property type="evidence" value="ECO:0007669"/>
    <property type="project" value="UniProtKB-EC"/>
</dbReference>
<keyword evidence="10" id="KW-1185">Reference proteome</keyword>
<reference evidence="9 10" key="1">
    <citation type="journal article" date="2017" name="Int. J. Syst. Evol. Microbiol.">
        <title>Pseudokineococcus basanitobsidens sp. nov., isolated from volcanic rock.</title>
        <authorList>
            <person name="Lee D.W."/>
            <person name="Park M.Y."/>
            <person name="Kim J.J."/>
            <person name="Kim B.S."/>
        </authorList>
    </citation>
    <scope>NUCLEOTIDE SEQUENCE [LARGE SCALE GENOMIC DNA]</scope>
    <source>
        <strain evidence="9 10">DSM 103726</strain>
    </source>
</reference>
<dbReference type="NCBIfam" id="NF003805">
    <property type="entry name" value="PRK05395.1-2"/>
    <property type="match status" value="1"/>
</dbReference>
<gene>
    <name evidence="8 9" type="primary">aroQ</name>
    <name evidence="9" type="ORF">WDZ17_05120</name>
</gene>
<dbReference type="RefSeq" id="WP_339574059.1">
    <property type="nucleotide sequence ID" value="NZ_JBBIAA010000003.1"/>
</dbReference>
<dbReference type="EMBL" id="JBBIAA010000003">
    <property type="protein sequence ID" value="MEJ5944674.1"/>
    <property type="molecule type" value="Genomic_DNA"/>
</dbReference>
<dbReference type="SUPFAM" id="SSF52304">
    <property type="entry name" value="Type II 3-dehydroquinate dehydratase"/>
    <property type="match status" value="1"/>
</dbReference>
<dbReference type="EC" id="4.2.1.10" evidence="5 8"/>
<feature type="binding site" evidence="8">
    <location>
        <position position="110"/>
    </location>
    <ligand>
        <name>substrate</name>
    </ligand>
</feature>
<dbReference type="PANTHER" id="PTHR21272">
    <property type="entry name" value="CATABOLIC 3-DEHYDROQUINASE"/>
    <property type="match status" value="1"/>
</dbReference>
<organism evidence="9 10">
    <name type="scientific">Pseudokineococcus basanitobsidens</name>
    <dbReference type="NCBI Taxonomy" id="1926649"/>
    <lineage>
        <taxon>Bacteria</taxon>
        <taxon>Bacillati</taxon>
        <taxon>Actinomycetota</taxon>
        <taxon>Actinomycetes</taxon>
        <taxon>Kineosporiales</taxon>
        <taxon>Kineosporiaceae</taxon>
        <taxon>Pseudokineococcus</taxon>
    </lineage>
</organism>
<feature type="binding site" evidence="8">
    <location>
        <position position="86"/>
    </location>
    <ligand>
        <name>substrate</name>
    </ligand>
</feature>
<name>A0ABU8RI76_9ACTN</name>
<evidence type="ECO:0000256" key="1">
    <source>
        <dbReference type="ARBA" id="ARBA00001864"/>
    </source>
</evidence>
<accession>A0ABU8RI76</accession>
<evidence type="ECO:0000256" key="7">
    <source>
        <dbReference type="ARBA" id="ARBA00023239"/>
    </source>
</evidence>
<dbReference type="InterPro" id="IPR036441">
    <property type="entry name" value="DHquinase_II_sf"/>
</dbReference>
<dbReference type="NCBIfam" id="TIGR01088">
    <property type="entry name" value="aroQ"/>
    <property type="match status" value="1"/>
</dbReference>
<dbReference type="CDD" id="cd00466">
    <property type="entry name" value="DHQase_II"/>
    <property type="match status" value="1"/>
</dbReference>
<protein>
    <recommendedName>
        <fullName evidence="5 8">3-dehydroquinate dehydratase</fullName>
        <shortName evidence="8">3-dehydroquinase</shortName>
        <ecNumber evidence="5 8">4.2.1.10</ecNumber>
    </recommendedName>
    <alternativeName>
        <fullName evidence="8">Type II DHQase</fullName>
    </alternativeName>
</protein>
<evidence type="ECO:0000256" key="8">
    <source>
        <dbReference type="HAMAP-Rule" id="MF_00169"/>
    </source>
</evidence>
<feature type="site" description="Transition state stabilizer" evidence="8">
    <location>
        <position position="17"/>
    </location>
</feature>
<dbReference type="Proteomes" id="UP001387100">
    <property type="component" value="Unassembled WGS sequence"/>
</dbReference>
<dbReference type="PROSITE" id="PS01029">
    <property type="entry name" value="DEHYDROQUINASE_II"/>
    <property type="match status" value="1"/>
</dbReference>
<comment type="pathway">
    <text evidence="2 8">Metabolic intermediate biosynthesis; chorismate biosynthesis; chorismate from D-erythrose 4-phosphate and phosphoenolpyruvate: step 3/7.</text>
</comment>
<dbReference type="InterPro" id="IPR001874">
    <property type="entry name" value="DHquinase_II"/>
</dbReference>
<evidence type="ECO:0000256" key="6">
    <source>
        <dbReference type="ARBA" id="ARBA00023141"/>
    </source>
</evidence>
<evidence type="ECO:0000256" key="2">
    <source>
        <dbReference type="ARBA" id="ARBA00004902"/>
    </source>
</evidence>
<comment type="catalytic activity">
    <reaction evidence="1 8">
        <text>3-dehydroquinate = 3-dehydroshikimate + H2O</text>
        <dbReference type="Rhea" id="RHEA:21096"/>
        <dbReference type="ChEBI" id="CHEBI:15377"/>
        <dbReference type="ChEBI" id="CHEBI:16630"/>
        <dbReference type="ChEBI" id="CHEBI:32364"/>
        <dbReference type="EC" id="4.2.1.10"/>
    </reaction>
</comment>
<feature type="binding site" evidence="8">
    <location>
        <position position="79"/>
    </location>
    <ligand>
        <name>substrate</name>
    </ligand>
</feature>
<comment type="similarity">
    <text evidence="3 8">Belongs to the type-II 3-dehydroquinase family.</text>
</comment>
<proteinExistence type="inferred from homology"/>
<sequence length="162" mass="16745">MRVLVLNGPNLGRLGTREPDVYGSTTHEELAASLRAHGGRLGLEVEVRQTDAEHEMLGWLHEAADEGLPVVLNPAGWSHTSVALRDACAMLTAPLVEVHLSNIHAREEFRHRSLVSPMATGVVAGLGPGGYLAALSWLGGSTGTTGAAAGTGASPDGPAADE</sequence>
<dbReference type="PIRSF" id="PIRSF001399">
    <property type="entry name" value="DHquinase_II"/>
    <property type="match status" value="1"/>
</dbReference>
<evidence type="ECO:0000256" key="4">
    <source>
        <dbReference type="ARBA" id="ARBA00011193"/>
    </source>
</evidence>
<evidence type="ECO:0000313" key="10">
    <source>
        <dbReference type="Proteomes" id="UP001387100"/>
    </source>
</evidence>
<dbReference type="Pfam" id="PF01220">
    <property type="entry name" value="DHquinase_II"/>
    <property type="match status" value="1"/>
</dbReference>
<dbReference type="PANTHER" id="PTHR21272:SF3">
    <property type="entry name" value="CATABOLIC 3-DEHYDROQUINASE"/>
    <property type="match status" value="1"/>
</dbReference>
<comment type="caution">
    <text evidence="9">The sequence shown here is derived from an EMBL/GenBank/DDBJ whole genome shotgun (WGS) entry which is preliminary data.</text>
</comment>
<dbReference type="HAMAP" id="MF_00169">
    <property type="entry name" value="AroQ"/>
    <property type="match status" value="1"/>
</dbReference>
<feature type="active site" description="Proton donor" evidence="8">
    <location>
        <position position="99"/>
    </location>
</feature>
<dbReference type="NCBIfam" id="NF003807">
    <property type="entry name" value="PRK05395.1-4"/>
    <property type="match status" value="1"/>
</dbReference>
<dbReference type="InterPro" id="IPR018509">
    <property type="entry name" value="DHquinase_II_CS"/>
</dbReference>